<dbReference type="RefSeq" id="WP_036339364.1">
    <property type="nucleotide sequence ID" value="NZ_JALN02000001.1"/>
</dbReference>
<comment type="caution">
    <text evidence="1">The sequence shown here is derived from an EMBL/GenBank/DDBJ whole genome shotgun (WGS) entry which is preliminary data.</text>
</comment>
<keyword evidence="2" id="KW-1185">Reference proteome</keyword>
<reference evidence="1" key="1">
    <citation type="submission" date="2014-05" db="EMBL/GenBank/DDBJ databases">
        <title>Genome sequence of Mycobacterium aromaticivorans strain JS19b1T (= DSM 45407T).</title>
        <authorList>
            <person name="Kwak Y."/>
            <person name="Park G.-S."/>
            <person name="Li Q.X."/>
            <person name="Lee S.-E."/>
            <person name="Shin J.-H."/>
        </authorList>
    </citation>
    <scope>NUCLEOTIDE SEQUENCE [LARGE SCALE GENOMIC DNA]</scope>
    <source>
        <strain evidence="1">JS19b1</strain>
    </source>
</reference>
<name>Z5X588_9MYCO</name>
<gene>
    <name evidence="1" type="ORF">Y900_004210</name>
</gene>
<proteinExistence type="predicted"/>
<sequence>MNERIIDTIVGGWVSITISEGGDLPYSDKPFKTVVVNRHHHGRNSTYEQWHRTIEDAQLHAQTLLEQSNKLHRGDDDPPNYR</sequence>
<organism evidence="1 2">
    <name type="scientific">Mycolicibacterium aromaticivorans JS19b1 = JCM 16368</name>
    <dbReference type="NCBI Taxonomy" id="1440774"/>
    <lineage>
        <taxon>Bacteria</taxon>
        <taxon>Bacillati</taxon>
        <taxon>Actinomycetota</taxon>
        <taxon>Actinomycetes</taxon>
        <taxon>Mycobacteriales</taxon>
        <taxon>Mycobacteriaceae</taxon>
        <taxon>Mycolicibacterium</taxon>
    </lineage>
</organism>
<protein>
    <submittedName>
        <fullName evidence="1">Uncharacterized protein</fullName>
    </submittedName>
</protein>
<dbReference type="Proteomes" id="UP000022835">
    <property type="component" value="Unassembled WGS sequence"/>
</dbReference>
<accession>Z5X588</accession>
<dbReference type="AlphaFoldDB" id="Z5X588"/>
<dbReference type="STRING" id="1440774.Y900_004210"/>
<evidence type="ECO:0000313" key="1">
    <source>
        <dbReference type="EMBL" id="KDE98168.1"/>
    </source>
</evidence>
<dbReference type="EMBL" id="JALN02000001">
    <property type="protein sequence ID" value="KDE98168.1"/>
    <property type="molecule type" value="Genomic_DNA"/>
</dbReference>
<evidence type="ECO:0000313" key="2">
    <source>
        <dbReference type="Proteomes" id="UP000022835"/>
    </source>
</evidence>